<dbReference type="PANTHER" id="PTHR30349:SF77">
    <property type="entry name" value="TYROSINE RECOMBINASE XERC"/>
    <property type="match status" value="1"/>
</dbReference>
<dbReference type="GO" id="GO:0003677">
    <property type="term" value="F:DNA binding"/>
    <property type="evidence" value="ECO:0007669"/>
    <property type="project" value="InterPro"/>
</dbReference>
<keyword evidence="6" id="KW-1185">Reference proteome</keyword>
<reference evidence="5 6" key="1">
    <citation type="journal article" date="2014" name="Nature">
        <title>An environmental bacterial taxon with a large and distinct metabolic repertoire.</title>
        <authorList>
            <person name="Wilson M.C."/>
            <person name="Mori T."/>
            <person name="Ruckert C."/>
            <person name="Uria A.R."/>
            <person name="Helf M.J."/>
            <person name="Takada K."/>
            <person name="Gernert C."/>
            <person name="Steffens U.A."/>
            <person name="Heycke N."/>
            <person name="Schmitt S."/>
            <person name="Rinke C."/>
            <person name="Helfrich E.J."/>
            <person name="Brachmann A.O."/>
            <person name="Gurgui C."/>
            <person name="Wakimoto T."/>
            <person name="Kracht M."/>
            <person name="Crusemann M."/>
            <person name="Hentschel U."/>
            <person name="Abe I."/>
            <person name="Matsunaga S."/>
            <person name="Kalinowski J."/>
            <person name="Takeyama H."/>
            <person name="Piel J."/>
        </authorList>
    </citation>
    <scope>NUCLEOTIDE SEQUENCE [LARGE SCALE GENOMIC DNA]</scope>
    <source>
        <strain evidence="6">TSY2</strain>
    </source>
</reference>
<dbReference type="GO" id="GO:0015074">
    <property type="term" value="P:DNA integration"/>
    <property type="evidence" value="ECO:0007669"/>
    <property type="project" value="UniProtKB-KW"/>
</dbReference>
<dbReference type="GO" id="GO:0005737">
    <property type="term" value="C:cytoplasm"/>
    <property type="evidence" value="ECO:0007669"/>
    <property type="project" value="UniProtKB-SubCell"/>
</dbReference>
<dbReference type="Gene3D" id="1.10.443.10">
    <property type="entry name" value="Intergrase catalytic core"/>
    <property type="match status" value="1"/>
</dbReference>
<gene>
    <name evidence="5" type="ORF">ETSY2_41105</name>
</gene>
<accession>W4LN87</accession>
<evidence type="ECO:0000256" key="2">
    <source>
        <dbReference type="ARBA" id="ARBA00022908"/>
    </source>
</evidence>
<evidence type="ECO:0000313" key="5">
    <source>
        <dbReference type="EMBL" id="ETW99339.1"/>
    </source>
</evidence>
<evidence type="ECO:0000256" key="1">
    <source>
        <dbReference type="ARBA" id="ARBA00004496"/>
    </source>
</evidence>
<comment type="subcellular location">
    <subcellularLocation>
        <location evidence="1">Cytoplasm</location>
    </subcellularLocation>
</comment>
<dbReference type="SUPFAM" id="SSF56349">
    <property type="entry name" value="DNA breaking-rejoining enzymes"/>
    <property type="match status" value="1"/>
</dbReference>
<dbReference type="EMBL" id="AZHX01001850">
    <property type="protein sequence ID" value="ETW99339.1"/>
    <property type="molecule type" value="Genomic_DNA"/>
</dbReference>
<dbReference type="HOGENOM" id="CLU_027562_39_2_7"/>
<feature type="domain" description="Tyr recombinase" evidence="4">
    <location>
        <begin position="6"/>
        <end position="184"/>
    </location>
</feature>
<evidence type="ECO:0000313" key="6">
    <source>
        <dbReference type="Proteomes" id="UP000019140"/>
    </source>
</evidence>
<proteinExistence type="predicted"/>
<keyword evidence="3" id="KW-0233">DNA recombination</keyword>
<dbReference type="InterPro" id="IPR050090">
    <property type="entry name" value="Tyrosine_recombinase_XerCD"/>
</dbReference>
<dbReference type="PANTHER" id="PTHR30349">
    <property type="entry name" value="PHAGE INTEGRASE-RELATED"/>
    <property type="match status" value="1"/>
</dbReference>
<dbReference type="InterPro" id="IPR011010">
    <property type="entry name" value="DNA_brk_join_enz"/>
</dbReference>
<dbReference type="Pfam" id="PF00589">
    <property type="entry name" value="Phage_integrase"/>
    <property type="match status" value="1"/>
</dbReference>
<dbReference type="PROSITE" id="PS51898">
    <property type="entry name" value="TYR_RECOMBINASE"/>
    <property type="match status" value="1"/>
</dbReference>
<organism evidence="5 6">
    <name type="scientific">Candidatus Entotheonella gemina</name>
    <dbReference type="NCBI Taxonomy" id="1429439"/>
    <lineage>
        <taxon>Bacteria</taxon>
        <taxon>Pseudomonadati</taxon>
        <taxon>Nitrospinota/Tectimicrobiota group</taxon>
        <taxon>Candidatus Tectimicrobiota</taxon>
        <taxon>Candidatus Entotheonellia</taxon>
        <taxon>Candidatus Entotheonellales</taxon>
        <taxon>Candidatus Entotheonellaceae</taxon>
        <taxon>Candidatus Entotheonella</taxon>
    </lineage>
</organism>
<dbReference type="Proteomes" id="UP000019140">
    <property type="component" value="Unassembled WGS sequence"/>
</dbReference>
<sequence length="189" mass="22329">MKTQDTNITYLTQDELRSLFAVIKGKRDKALFQLAYHHGLRASEVSLLQRDDINDKQGRIYIHRVKGSISKAYPIQPEDYRLIRSYLRTRKDDSPYLFITNRNMPLERRSYWDLMQKYGKLSDIPKEKRRFHSLRHSIAVHLLDAGADVAFVQDRLGHANIQNTMVYMRYTTVTRDAQTRELFASHRVL</sequence>
<dbReference type="InterPro" id="IPR002104">
    <property type="entry name" value="Integrase_catalytic"/>
</dbReference>
<keyword evidence="2" id="KW-0229">DNA integration</keyword>
<evidence type="ECO:0000256" key="3">
    <source>
        <dbReference type="ARBA" id="ARBA00023172"/>
    </source>
</evidence>
<dbReference type="GO" id="GO:0006310">
    <property type="term" value="P:DNA recombination"/>
    <property type="evidence" value="ECO:0007669"/>
    <property type="project" value="UniProtKB-KW"/>
</dbReference>
<name>W4LN87_9BACT</name>
<dbReference type="InterPro" id="IPR013762">
    <property type="entry name" value="Integrase-like_cat_sf"/>
</dbReference>
<protein>
    <recommendedName>
        <fullName evidence="4">Tyr recombinase domain-containing protein</fullName>
    </recommendedName>
</protein>
<dbReference type="AlphaFoldDB" id="W4LN87"/>
<comment type="caution">
    <text evidence="5">The sequence shown here is derived from an EMBL/GenBank/DDBJ whole genome shotgun (WGS) entry which is preliminary data.</text>
</comment>
<evidence type="ECO:0000259" key="4">
    <source>
        <dbReference type="PROSITE" id="PS51898"/>
    </source>
</evidence>